<evidence type="ECO:0000313" key="1">
    <source>
        <dbReference type="EMBL" id="ASD50468.1"/>
    </source>
</evidence>
<accession>A0A218M354</accession>
<proteinExistence type="predicted"/>
<dbReference type="RefSeq" id="YP_009609786.1">
    <property type="nucleotide sequence ID" value="NC_041997.1"/>
</dbReference>
<dbReference type="KEGG" id="vg:40085871"/>
<dbReference type="EMBL" id="KY979132">
    <property type="protein sequence ID" value="ASD50468.1"/>
    <property type="molecule type" value="Genomic_DNA"/>
</dbReference>
<reference evidence="1 2" key="1">
    <citation type="submission" date="2017-08" db="EMBL/GenBank/DDBJ databases">
        <title>Characterization and complete genome sequence of novel bacteriophage infecting the causal agent of bacterial fruit blotch, Acidovorax citrulli.</title>
        <authorList>
            <person name="Midani A.R."/>
            <person name="Park S.-H."/>
            <person name="Choi T.-J."/>
        </authorList>
    </citation>
    <scope>NUCLEOTIDE SEQUENCE [LARGE SCALE GENOMIC DNA]</scope>
</reference>
<sequence length="124" mass="13387">MTTRAAKHDLYIEQGATFDFQLNWKQGKPAVPVDLTGCSARMKFREEYTSPSLFEASTDDGNITLGVAAGTGANIRVLIPAAVTAAFTFDAAIYDLEIVAADGVTVRRLLQGRVIVNPEVTHDD</sequence>
<evidence type="ECO:0000313" key="2">
    <source>
        <dbReference type="Proteomes" id="UP000224101"/>
    </source>
</evidence>
<dbReference type="GeneID" id="40085871"/>
<protein>
    <submittedName>
        <fullName evidence="1">Uncharacterized protein</fullName>
    </submittedName>
</protein>
<name>A0A218M354_9CAUD</name>
<organism evidence="1 2">
    <name type="scientific">Acidovorax phage ACP17</name>
    <dbReference type="NCBI Taxonomy" id="2010329"/>
    <lineage>
        <taxon>Viruses</taxon>
        <taxon>Duplodnaviria</taxon>
        <taxon>Heunggongvirae</taxon>
        <taxon>Uroviricota</taxon>
        <taxon>Caudoviricetes</taxon>
        <taxon>Busanvirus</taxon>
        <taxon>Busanvirus ACP17</taxon>
    </lineage>
</organism>
<dbReference type="Proteomes" id="UP000224101">
    <property type="component" value="Segment"/>
</dbReference>
<dbReference type="OrthoDB" id="36428at10239"/>
<keyword evidence="2" id="KW-1185">Reference proteome</keyword>